<organism evidence="1">
    <name type="scientific">marine sediment metagenome</name>
    <dbReference type="NCBI Taxonomy" id="412755"/>
    <lineage>
        <taxon>unclassified sequences</taxon>
        <taxon>metagenomes</taxon>
        <taxon>ecological metagenomes</taxon>
    </lineage>
</organism>
<accession>A0A0F9F9A1</accession>
<protein>
    <submittedName>
        <fullName evidence="1">Uncharacterized protein</fullName>
    </submittedName>
</protein>
<reference evidence="1" key="1">
    <citation type="journal article" date="2015" name="Nature">
        <title>Complex archaea that bridge the gap between prokaryotes and eukaryotes.</title>
        <authorList>
            <person name="Spang A."/>
            <person name="Saw J.H."/>
            <person name="Jorgensen S.L."/>
            <person name="Zaremba-Niedzwiedzka K."/>
            <person name="Martijn J."/>
            <person name="Lind A.E."/>
            <person name="van Eijk R."/>
            <person name="Schleper C."/>
            <person name="Guy L."/>
            <person name="Ettema T.J."/>
        </authorList>
    </citation>
    <scope>NUCLEOTIDE SEQUENCE</scope>
</reference>
<gene>
    <name evidence="1" type="ORF">LCGC14_2058280</name>
</gene>
<proteinExistence type="predicted"/>
<comment type="caution">
    <text evidence="1">The sequence shown here is derived from an EMBL/GenBank/DDBJ whole genome shotgun (WGS) entry which is preliminary data.</text>
</comment>
<dbReference type="Gene3D" id="3.30.56.10">
    <property type="match status" value="1"/>
</dbReference>
<dbReference type="EMBL" id="LAZR01024449">
    <property type="protein sequence ID" value="KKL75101.1"/>
    <property type="molecule type" value="Genomic_DNA"/>
</dbReference>
<sequence>MRIPCSWLAEYCNPTLDAQELALKLAM</sequence>
<feature type="non-terminal residue" evidence="1">
    <location>
        <position position="27"/>
    </location>
</feature>
<evidence type="ECO:0000313" key="1">
    <source>
        <dbReference type="EMBL" id="KKL75101.1"/>
    </source>
</evidence>
<dbReference type="AlphaFoldDB" id="A0A0F9F9A1"/>
<name>A0A0F9F9A1_9ZZZZ</name>